<feature type="transmembrane region" description="Helical" evidence="4">
    <location>
        <begin position="255"/>
        <end position="274"/>
    </location>
</feature>
<dbReference type="CDD" id="cd17489">
    <property type="entry name" value="MFS_YfcJ_like"/>
    <property type="match status" value="1"/>
</dbReference>
<accession>A0ABP9AUN3</accession>
<gene>
    <name evidence="6" type="ORF">GCM10023231_13140</name>
</gene>
<dbReference type="EMBL" id="BAABIQ010000006">
    <property type="protein sequence ID" value="GAA4786494.1"/>
    <property type="molecule type" value="Genomic_DNA"/>
</dbReference>
<organism evidence="6 7">
    <name type="scientific">Olivibacter ginsenosidimutans</name>
    <dbReference type="NCBI Taxonomy" id="1176537"/>
    <lineage>
        <taxon>Bacteria</taxon>
        <taxon>Pseudomonadati</taxon>
        <taxon>Bacteroidota</taxon>
        <taxon>Sphingobacteriia</taxon>
        <taxon>Sphingobacteriales</taxon>
        <taxon>Sphingobacteriaceae</taxon>
        <taxon>Olivibacter</taxon>
    </lineage>
</organism>
<dbReference type="Gene3D" id="1.20.1250.20">
    <property type="entry name" value="MFS general substrate transporter like domains"/>
    <property type="match status" value="1"/>
</dbReference>
<dbReference type="InterPro" id="IPR052714">
    <property type="entry name" value="MFS_Exporter"/>
</dbReference>
<evidence type="ECO:0000259" key="5">
    <source>
        <dbReference type="PROSITE" id="PS50850"/>
    </source>
</evidence>
<feature type="transmembrane region" description="Helical" evidence="4">
    <location>
        <begin position="222"/>
        <end position="249"/>
    </location>
</feature>
<keyword evidence="7" id="KW-1185">Reference proteome</keyword>
<dbReference type="HAMAP" id="MF_01118">
    <property type="entry name" value="MFS_YhhS"/>
    <property type="match status" value="1"/>
</dbReference>
<dbReference type="InterPro" id="IPR011701">
    <property type="entry name" value="MFS"/>
</dbReference>
<evidence type="ECO:0000256" key="4">
    <source>
        <dbReference type="HAMAP-Rule" id="MF_01118"/>
    </source>
</evidence>
<keyword evidence="1 4" id="KW-0812">Transmembrane</keyword>
<dbReference type="PANTHER" id="PTHR23531">
    <property type="entry name" value="QUINOLENE RESISTANCE PROTEIN NORA"/>
    <property type="match status" value="1"/>
</dbReference>
<evidence type="ECO:0000256" key="2">
    <source>
        <dbReference type="ARBA" id="ARBA00022989"/>
    </source>
</evidence>
<keyword evidence="4" id="KW-0813">Transport</keyword>
<feature type="transmembrane region" description="Helical" evidence="4">
    <location>
        <begin position="345"/>
        <end position="368"/>
    </location>
</feature>
<dbReference type="InterPro" id="IPR023008">
    <property type="entry name" value="MFS_YhhS-like"/>
</dbReference>
<dbReference type="InterPro" id="IPR036259">
    <property type="entry name" value="MFS_trans_sf"/>
</dbReference>
<feature type="transmembrane region" description="Helical" evidence="4">
    <location>
        <begin position="374"/>
        <end position="393"/>
    </location>
</feature>
<dbReference type="PANTHER" id="PTHR23531:SF1">
    <property type="entry name" value="QUINOLENE RESISTANCE PROTEIN NORA"/>
    <property type="match status" value="1"/>
</dbReference>
<name>A0ABP9AUN3_9SPHI</name>
<evidence type="ECO:0000256" key="3">
    <source>
        <dbReference type="ARBA" id="ARBA00023136"/>
    </source>
</evidence>
<keyword evidence="2 4" id="KW-1133">Transmembrane helix</keyword>
<evidence type="ECO:0000313" key="6">
    <source>
        <dbReference type="EMBL" id="GAA4786494.1"/>
    </source>
</evidence>
<feature type="transmembrane region" description="Helical" evidence="4">
    <location>
        <begin position="113"/>
        <end position="133"/>
    </location>
</feature>
<feature type="transmembrane region" description="Helical" evidence="4">
    <location>
        <begin position="311"/>
        <end position="333"/>
    </location>
</feature>
<dbReference type="NCBIfam" id="NF003477">
    <property type="entry name" value="PRK05122.1"/>
    <property type="match status" value="1"/>
</dbReference>
<comment type="caution">
    <text evidence="6">The sequence shown here is derived from an EMBL/GenBank/DDBJ whole genome shotgun (WGS) entry which is preliminary data.</text>
</comment>
<dbReference type="Pfam" id="PF07690">
    <property type="entry name" value="MFS_1"/>
    <property type="match status" value="2"/>
</dbReference>
<evidence type="ECO:0000256" key="1">
    <source>
        <dbReference type="ARBA" id="ARBA00022692"/>
    </source>
</evidence>
<feature type="transmembrane region" description="Helical" evidence="4">
    <location>
        <begin position="286"/>
        <end position="305"/>
    </location>
</feature>
<feature type="transmembrane region" description="Helical" evidence="4">
    <location>
        <begin position="154"/>
        <end position="176"/>
    </location>
</feature>
<comment type="similarity">
    <text evidence="4">Belongs to the major facilitator superfamily. YhhS family.</text>
</comment>
<keyword evidence="4" id="KW-1003">Cell membrane</keyword>
<evidence type="ECO:0000313" key="7">
    <source>
        <dbReference type="Proteomes" id="UP001501411"/>
    </source>
</evidence>
<feature type="transmembrane region" description="Helical" evidence="4">
    <location>
        <begin position="182"/>
        <end position="201"/>
    </location>
</feature>
<reference evidence="7" key="1">
    <citation type="journal article" date="2019" name="Int. J. Syst. Evol. Microbiol.">
        <title>The Global Catalogue of Microorganisms (GCM) 10K type strain sequencing project: providing services to taxonomists for standard genome sequencing and annotation.</title>
        <authorList>
            <consortium name="The Broad Institute Genomics Platform"/>
            <consortium name="The Broad Institute Genome Sequencing Center for Infectious Disease"/>
            <person name="Wu L."/>
            <person name="Ma J."/>
        </authorList>
    </citation>
    <scope>NUCLEOTIDE SEQUENCE [LARGE SCALE GENOMIC DNA]</scope>
    <source>
        <strain evidence="7">JCM 18200</strain>
    </source>
</reference>
<dbReference type="SUPFAM" id="SSF103473">
    <property type="entry name" value="MFS general substrate transporter"/>
    <property type="match status" value="1"/>
</dbReference>
<feature type="domain" description="Major facilitator superfamily (MFS) profile" evidence="5">
    <location>
        <begin position="217"/>
        <end position="404"/>
    </location>
</feature>
<feature type="transmembrane region" description="Helical" evidence="4">
    <location>
        <begin position="52"/>
        <end position="75"/>
    </location>
</feature>
<keyword evidence="3 4" id="KW-0472">Membrane</keyword>
<comment type="subcellular location">
    <subcellularLocation>
        <location evidence="4">Cell membrane</location>
        <topology evidence="4">Multi-pass membrane protein</topology>
    </subcellularLocation>
</comment>
<sequence>MHSEMKNSSMLVLTQKPSFVIANYVLLTFYGYFTIGLTLAVLPMFIHQTLGYNTIIAGGVVSLQYVMTFIMRAYAGKMVDHQGPKRAVMISMSCFIGVGLLLIFAFALAGKPLWSLCLLIISRLLTGCGEGMVGASPVNWAMLRVGEEHTATAISYNGIANYSSMAIAAPLGVWLSATLGNWSLGLLTLAIGFIGFWSAYMKEPLKSASDAPKQPFFKVLKAVSPFGSGLALAGIGFGALSTFVTLYFAAHRWENAATCITTFGLFFIFGRLAFSKAIARHGGIPVAMASIAVECLGLVFISLAASPHVVMLGAALTGLGFALVFPALGVEAVQQVSSANKGAALGAYGLFIDISLGITGPLVGFVAKSYGMEAIFPFSTLMVLGGFFICMALKWRSRSVVRRS</sequence>
<protein>
    <recommendedName>
        <fullName evidence="4">Uncharacterized MFS-type transporter GCM10023231_13140</fullName>
    </recommendedName>
</protein>
<dbReference type="InterPro" id="IPR020846">
    <property type="entry name" value="MFS_dom"/>
</dbReference>
<feature type="transmembrane region" description="Helical" evidence="4">
    <location>
        <begin position="21"/>
        <end position="46"/>
    </location>
</feature>
<dbReference type="PROSITE" id="PS50850">
    <property type="entry name" value="MFS"/>
    <property type="match status" value="1"/>
</dbReference>
<feature type="transmembrane region" description="Helical" evidence="4">
    <location>
        <begin position="87"/>
        <end position="107"/>
    </location>
</feature>
<dbReference type="Proteomes" id="UP001501411">
    <property type="component" value="Unassembled WGS sequence"/>
</dbReference>
<proteinExistence type="inferred from homology"/>